<sequence length="146" mass="15373">MLHDIAIKVVKAGVAPGVAPGAAVEVKAGVAPGADNVMVGADGKMLWLGSSFEEAFRNVPALGASLGLQDSDAIGTLGGYLSISTADNVEYMALTCHHVLSGGWRLDWGLAKLMMGRFSLTHIDNDKYFLDEVAGHFPSWCPVAMR</sequence>
<dbReference type="AlphaFoldDB" id="A0AAJ0MKS2"/>
<reference evidence="1" key="2">
    <citation type="submission" date="2023-06" db="EMBL/GenBank/DDBJ databases">
        <authorList>
            <consortium name="Lawrence Berkeley National Laboratory"/>
            <person name="Haridas S."/>
            <person name="Hensen N."/>
            <person name="Bonometti L."/>
            <person name="Westerberg I."/>
            <person name="Brannstrom I.O."/>
            <person name="Guillou S."/>
            <person name="Cros-Aarteil S."/>
            <person name="Calhoun S."/>
            <person name="Kuo A."/>
            <person name="Mondo S."/>
            <person name="Pangilinan J."/>
            <person name="Riley R."/>
            <person name="Labutti K."/>
            <person name="Andreopoulos B."/>
            <person name="Lipzen A."/>
            <person name="Chen C."/>
            <person name="Yanf M."/>
            <person name="Daum C."/>
            <person name="Ng V."/>
            <person name="Clum A."/>
            <person name="Steindorff A."/>
            <person name="Ohm R."/>
            <person name="Martin F."/>
            <person name="Silar P."/>
            <person name="Natvig D."/>
            <person name="Lalanne C."/>
            <person name="Gautier V."/>
            <person name="Ament-Velasquez S.L."/>
            <person name="Kruys A."/>
            <person name="Hutchinson M.I."/>
            <person name="Powell A.J."/>
            <person name="Barry K."/>
            <person name="Miller A.N."/>
            <person name="Grigoriev I.V."/>
            <person name="Debuchy R."/>
            <person name="Gladieux P."/>
            <person name="Thoren M.H."/>
            <person name="Johannesson H."/>
        </authorList>
    </citation>
    <scope>NUCLEOTIDE SEQUENCE</scope>
    <source>
        <strain evidence="1">CBS 955.72</strain>
    </source>
</reference>
<protein>
    <submittedName>
        <fullName evidence="1">Uncharacterized protein</fullName>
    </submittedName>
</protein>
<organism evidence="1 2">
    <name type="scientific">Lasiosphaeria hispida</name>
    <dbReference type="NCBI Taxonomy" id="260671"/>
    <lineage>
        <taxon>Eukaryota</taxon>
        <taxon>Fungi</taxon>
        <taxon>Dikarya</taxon>
        <taxon>Ascomycota</taxon>
        <taxon>Pezizomycotina</taxon>
        <taxon>Sordariomycetes</taxon>
        <taxon>Sordariomycetidae</taxon>
        <taxon>Sordariales</taxon>
        <taxon>Lasiosphaeriaceae</taxon>
        <taxon>Lasiosphaeria</taxon>
    </lineage>
</organism>
<evidence type="ECO:0000313" key="2">
    <source>
        <dbReference type="Proteomes" id="UP001275084"/>
    </source>
</evidence>
<comment type="caution">
    <text evidence="1">The sequence shown here is derived from an EMBL/GenBank/DDBJ whole genome shotgun (WGS) entry which is preliminary data.</text>
</comment>
<proteinExistence type="predicted"/>
<gene>
    <name evidence="1" type="ORF">B0T25DRAFT_513917</name>
</gene>
<dbReference type="EMBL" id="JAUIQD010000001">
    <property type="protein sequence ID" value="KAK3364114.1"/>
    <property type="molecule type" value="Genomic_DNA"/>
</dbReference>
<name>A0AAJ0MKS2_9PEZI</name>
<keyword evidence="2" id="KW-1185">Reference proteome</keyword>
<evidence type="ECO:0000313" key="1">
    <source>
        <dbReference type="EMBL" id="KAK3364114.1"/>
    </source>
</evidence>
<accession>A0AAJ0MKS2</accession>
<dbReference type="Proteomes" id="UP001275084">
    <property type="component" value="Unassembled WGS sequence"/>
</dbReference>
<reference evidence="1" key="1">
    <citation type="journal article" date="2023" name="Mol. Phylogenet. Evol.">
        <title>Genome-scale phylogeny and comparative genomics of the fungal order Sordariales.</title>
        <authorList>
            <person name="Hensen N."/>
            <person name="Bonometti L."/>
            <person name="Westerberg I."/>
            <person name="Brannstrom I.O."/>
            <person name="Guillou S."/>
            <person name="Cros-Aarteil S."/>
            <person name="Calhoun S."/>
            <person name="Haridas S."/>
            <person name="Kuo A."/>
            <person name="Mondo S."/>
            <person name="Pangilinan J."/>
            <person name="Riley R."/>
            <person name="LaButti K."/>
            <person name="Andreopoulos B."/>
            <person name="Lipzen A."/>
            <person name="Chen C."/>
            <person name="Yan M."/>
            <person name="Daum C."/>
            <person name="Ng V."/>
            <person name="Clum A."/>
            <person name="Steindorff A."/>
            <person name="Ohm R.A."/>
            <person name="Martin F."/>
            <person name="Silar P."/>
            <person name="Natvig D.O."/>
            <person name="Lalanne C."/>
            <person name="Gautier V."/>
            <person name="Ament-Velasquez S.L."/>
            <person name="Kruys A."/>
            <person name="Hutchinson M.I."/>
            <person name="Powell A.J."/>
            <person name="Barry K."/>
            <person name="Miller A.N."/>
            <person name="Grigoriev I.V."/>
            <person name="Debuchy R."/>
            <person name="Gladieux P."/>
            <person name="Hiltunen Thoren M."/>
            <person name="Johannesson H."/>
        </authorList>
    </citation>
    <scope>NUCLEOTIDE SEQUENCE</scope>
    <source>
        <strain evidence="1">CBS 955.72</strain>
    </source>
</reference>